<dbReference type="InterPro" id="IPR051685">
    <property type="entry name" value="Ycf3/AcsC/BcsC/TPR_MFPF"/>
</dbReference>
<evidence type="ECO:0000256" key="2">
    <source>
        <dbReference type="ARBA" id="ARBA00022803"/>
    </source>
</evidence>
<evidence type="ECO:0000256" key="1">
    <source>
        <dbReference type="ARBA" id="ARBA00022737"/>
    </source>
</evidence>
<evidence type="ECO:0000313" key="4">
    <source>
        <dbReference type="EMBL" id="CPR14330.1"/>
    </source>
</evidence>
<accession>A0A0G4JQX1</accession>
<dbReference type="Pfam" id="PF13432">
    <property type="entry name" value="TPR_16"/>
    <property type="match status" value="1"/>
</dbReference>
<dbReference type="InterPro" id="IPR019734">
    <property type="entry name" value="TPR_rpt"/>
</dbReference>
<dbReference type="RefSeq" id="WP_048636168.1">
    <property type="nucleotide sequence ID" value="NZ_CGIG01000001.1"/>
</dbReference>
<organism evidence="4 5">
    <name type="scientific">Brenneria goodwinii</name>
    <dbReference type="NCBI Taxonomy" id="1109412"/>
    <lineage>
        <taxon>Bacteria</taxon>
        <taxon>Pseudomonadati</taxon>
        <taxon>Pseudomonadota</taxon>
        <taxon>Gammaproteobacteria</taxon>
        <taxon>Enterobacterales</taxon>
        <taxon>Pectobacteriaceae</taxon>
        <taxon>Brenneria</taxon>
    </lineage>
</organism>
<dbReference type="PANTHER" id="PTHR44943">
    <property type="entry name" value="CELLULOSE SYNTHASE OPERON PROTEIN C"/>
    <property type="match status" value="1"/>
</dbReference>
<protein>
    <submittedName>
        <fullName evidence="4">Flp pilus assembly protein TadD, contains TPR repeat</fullName>
    </submittedName>
</protein>
<dbReference type="InterPro" id="IPR011990">
    <property type="entry name" value="TPR-like_helical_dom_sf"/>
</dbReference>
<dbReference type="SMART" id="SM00028">
    <property type="entry name" value="TPR"/>
    <property type="match status" value="2"/>
</dbReference>
<dbReference type="SUPFAM" id="SSF48452">
    <property type="entry name" value="TPR-like"/>
    <property type="match status" value="1"/>
</dbReference>
<dbReference type="PANTHER" id="PTHR44943:SF8">
    <property type="entry name" value="TPR REPEAT-CONTAINING PROTEIN MJ0263"/>
    <property type="match status" value="1"/>
</dbReference>
<dbReference type="STRING" id="1109412.BN1221_00737c"/>
<dbReference type="PROSITE" id="PS51257">
    <property type="entry name" value="PROKAR_LIPOPROTEIN"/>
    <property type="match status" value="1"/>
</dbReference>
<dbReference type="PROSITE" id="PS50293">
    <property type="entry name" value="TPR_REGION"/>
    <property type="match status" value="1"/>
</dbReference>
<evidence type="ECO:0000256" key="3">
    <source>
        <dbReference type="PROSITE-ProRule" id="PRU00339"/>
    </source>
</evidence>
<dbReference type="EMBL" id="CGIG01000001">
    <property type="protein sequence ID" value="CPR14330.1"/>
    <property type="molecule type" value="Genomic_DNA"/>
</dbReference>
<proteinExistence type="predicted"/>
<dbReference type="Proteomes" id="UP000044377">
    <property type="component" value="Unassembled WGS sequence"/>
</dbReference>
<keyword evidence="2 3" id="KW-0802">TPR repeat</keyword>
<feature type="repeat" description="TPR" evidence="3">
    <location>
        <begin position="153"/>
        <end position="186"/>
    </location>
</feature>
<dbReference type="PROSITE" id="PS50005">
    <property type="entry name" value="TPR"/>
    <property type="match status" value="1"/>
</dbReference>
<dbReference type="OrthoDB" id="9814366at2"/>
<reference evidence="5" key="1">
    <citation type="submission" date="2015-01" db="EMBL/GenBank/DDBJ databases">
        <authorList>
            <person name="Paterson Steve"/>
        </authorList>
    </citation>
    <scope>NUCLEOTIDE SEQUENCE [LARGE SCALE GENOMIC DNA]</scope>
    <source>
        <strain evidence="5">OBR1</strain>
    </source>
</reference>
<keyword evidence="1" id="KW-0677">Repeat</keyword>
<gene>
    <name evidence="4" type="ORF">BN1221_00737c</name>
</gene>
<name>A0A0G4JQX1_9GAMM</name>
<evidence type="ECO:0000313" key="5">
    <source>
        <dbReference type="Proteomes" id="UP000044377"/>
    </source>
</evidence>
<keyword evidence="5" id="KW-1185">Reference proteome</keyword>
<dbReference type="AlphaFoldDB" id="A0A0G4JQX1"/>
<dbReference type="Gene3D" id="1.25.40.10">
    <property type="entry name" value="Tetratricopeptide repeat domain"/>
    <property type="match status" value="1"/>
</dbReference>
<sequence>MFGLAKKVASGCRGYCRLFLVLLLATLLAGCGSSAMKIKGTKDEGLRLARLLRDQGRIEAATEVYARIDSRGELKGDELLEYASVASSIRAPQQALELYGRARQSLGGDSDKLKPQEALAICLGMGRAQLAMGRNAMAQKDFACALKAQPDNAGALNGMGVVMDAAGRHDEARQLFEKALQVNPADVAAMNNLALSWLVSGDADKAIGLLRSVDTGNPSGKLNLALAYLYDDRQEEARATLAAIAQPQRIDELMETLNQRLAQMRQEKSRGEMLLLSSRQRLQLSNPE</sequence>